<gene>
    <name evidence="1" type="ORF">L2W38_11545</name>
</gene>
<sequence length="33" mass="3661">MKRIVVTGGLGQIGTELIRRLRKEYGNDCVLAT</sequence>
<dbReference type="InterPro" id="IPR036291">
    <property type="entry name" value="NAD(P)-bd_dom_sf"/>
</dbReference>
<keyword evidence="2" id="KW-1185">Reference proteome</keyword>
<dbReference type="Proteomes" id="UP001200430">
    <property type="component" value="Unassembled WGS sequence"/>
</dbReference>
<protein>
    <submittedName>
        <fullName evidence="1">UDP-glucose 4-epimerase</fullName>
    </submittedName>
</protein>
<dbReference type="Gene3D" id="3.40.50.720">
    <property type="entry name" value="NAD(P)-binding Rossmann-like Domain"/>
    <property type="match status" value="1"/>
</dbReference>
<feature type="non-terminal residue" evidence="1">
    <location>
        <position position="33"/>
    </location>
</feature>
<dbReference type="EMBL" id="JAKGUD010000015">
    <property type="protein sequence ID" value="MCF4143446.1"/>
    <property type="molecule type" value="Genomic_DNA"/>
</dbReference>
<dbReference type="SUPFAM" id="SSF51735">
    <property type="entry name" value="NAD(P)-binding Rossmann-fold domains"/>
    <property type="match status" value="1"/>
</dbReference>
<reference evidence="1 2" key="1">
    <citation type="submission" date="2022-01" db="EMBL/GenBank/DDBJ databases">
        <title>Dethiosulfovibrio faecalis sp. nov., a novel proteolytic, non-sulfur-reducing bacterium isolated from a marine aquaculture solid waste bioreactor.</title>
        <authorList>
            <person name="Grabowski S."/>
            <person name="Apolinario E."/>
            <person name="Schneider N."/>
            <person name="Marshall C.W."/>
            <person name="Sowers K.R."/>
        </authorList>
    </citation>
    <scope>NUCLEOTIDE SEQUENCE [LARGE SCALE GENOMIC DNA]</scope>
    <source>
        <strain evidence="1 2">DSM 12537</strain>
    </source>
</reference>
<comment type="caution">
    <text evidence="1">The sequence shown here is derived from an EMBL/GenBank/DDBJ whole genome shotgun (WGS) entry which is preliminary data.</text>
</comment>
<proteinExistence type="predicted"/>
<name>A0ABS9ETA1_9BACT</name>
<organism evidence="1 2">
    <name type="scientific">Dethiosulfovibrio marinus</name>
    <dbReference type="NCBI Taxonomy" id="133532"/>
    <lineage>
        <taxon>Bacteria</taxon>
        <taxon>Thermotogati</taxon>
        <taxon>Synergistota</taxon>
        <taxon>Synergistia</taxon>
        <taxon>Synergistales</taxon>
        <taxon>Dethiosulfovibrionaceae</taxon>
        <taxon>Dethiosulfovibrio</taxon>
    </lineage>
</organism>
<evidence type="ECO:0000313" key="1">
    <source>
        <dbReference type="EMBL" id="MCF4143446.1"/>
    </source>
</evidence>
<accession>A0ABS9ETA1</accession>
<evidence type="ECO:0000313" key="2">
    <source>
        <dbReference type="Proteomes" id="UP001200430"/>
    </source>
</evidence>